<proteinExistence type="predicted"/>
<reference evidence="5 6" key="1">
    <citation type="submission" date="2018-03" db="EMBL/GenBank/DDBJ databases">
        <title>Non-Typhoidal Salmonella genome sequencing and assembly.</title>
        <authorList>
            <person name="Matchawe C."/>
        </authorList>
    </citation>
    <scope>NUCLEOTIDE SEQUENCE [LARGE SCALE GENOMIC DNA]</scope>
    <source>
        <strain evidence="4 6">22sa</strain>
        <strain evidence="3 5">34de</strain>
    </source>
</reference>
<sequence length="339" mass="38116">MKRFMSVVFLLSISCVWTGEVIADDGKQKQFVSVDVQNADIKIQYKYSPKEDRVIELKRVGLNKLFSFSMLYRIDSEKDTTFPSSILDGLTTVQTFDTDIIGPIMVSAENNEDGDDPIAAFTGGWHGFNRDQSGSPTARHVSLQVWVDGKMVKDTFKGYTNDLVIETTSNIQGFNTKKKDGSGREIIQQKVKMTFNEGRADVHIKMTPLEKVRIHTYYGLQTALSQLYANSSIRYESGDSPEWKDTSSGPNDSGPKGKYPNVYRMTTKNKHNDEVLVWLDTKYGLGKRLNVSDNYPSAFFVGYKSYFNLINGVPLIISKDQSAEIHGGFAWVKGSEDNN</sequence>
<dbReference type="PROSITE" id="PS51257">
    <property type="entry name" value="PROKAR_LIPOPROTEIN"/>
    <property type="match status" value="1"/>
</dbReference>
<dbReference type="Proteomes" id="UP000298196">
    <property type="component" value="Unassembled WGS sequence"/>
</dbReference>
<keyword evidence="6" id="KW-1185">Reference proteome</keyword>
<organism evidence="4 6">
    <name type="scientific">Salmonella enterica subsp. enterica serovar Poona</name>
    <dbReference type="NCBI Taxonomy" id="436295"/>
    <lineage>
        <taxon>Bacteria</taxon>
        <taxon>Pseudomonadati</taxon>
        <taxon>Pseudomonadota</taxon>
        <taxon>Gammaproteobacteria</taxon>
        <taxon>Enterobacterales</taxon>
        <taxon>Enterobacteriaceae</taxon>
        <taxon>Salmonella</taxon>
    </lineage>
</organism>
<feature type="region of interest" description="Disordered" evidence="1">
    <location>
        <begin position="238"/>
        <end position="258"/>
    </location>
</feature>
<keyword evidence="2" id="KW-0732">Signal</keyword>
<dbReference type="AlphaFoldDB" id="A0A4Z0NJT4"/>
<feature type="chain" id="PRO_5036130171" evidence="2">
    <location>
        <begin position="24"/>
        <end position="339"/>
    </location>
</feature>
<name>A0A4Z0NJT4_SALET</name>
<protein>
    <submittedName>
        <fullName evidence="4">Uncharacterized protein</fullName>
    </submittedName>
</protein>
<evidence type="ECO:0000313" key="4">
    <source>
        <dbReference type="EMBL" id="TGD96017.1"/>
    </source>
</evidence>
<evidence type="ECO:0000256" key="2">
    <source>
        <dbReference type="SAM" id="SignalP"/>
    </source>
</evidence>
<dbReference type="EMBL" id="PYKI01001068">
    <property type="protein sequence ID" value="TGD96017.1"/>
    <property type="molecule type" value="Genomic_DNA"/>
</dbReference>
<gene>
    <name evidence="3" type="ORF">C9E99_00340</name>
    <name evidence="4" type="ORF">C9F07_09880</name>
</gene>
<comment type="caution">
    <text evidence="4">The sequence shown here is derived from an EMBL/GenBank/DDBJ whole genome shotgun (WGS) entry which is preliminary data.</text>
</comment>
<evidence type="ECO:0000313" key="5">
    <source>
        <dbReference type="Proteomes" id="UP000297949"/>
    </source>
</evidence>
<feature type="signal peptide" evidence="2">
    <location>
        <begin position="1"/>
        <end position="23"/>
    </location>
</feature>
<evidence type="ECO:0000313" key="6">
    <source>
        <dbReference type="Proteomes" id="UP000298196"/>
    </source>
</evidence>
<accession>A0A4Z0NJT4</accession>
<evidence type="ECO:0000313" key="3">
    <source>
        <dbReference type="EMBL" id="TGC82096.1"/>
    </source>
</evidence>
<evidence type="ECO:0000256" key="1">
    <source>
        <dbReference type="SAM" id="MobiDB-lite"/>
    </source>
</evidence>
<dbReference type="Proteomes" id="UP000297949">
    <property type="component" value="Unassembled WGS sequence"/>
</dbReference>
<dbReference type="EMBL" id="PYKD01000009">
    <property type="protein sequence ID" value="TGC82096.1"/>
    <property type="molecule type" value="Genomic_DNA"/>
</dbReference>